<dbReference type="RefSeq" id="WP_169419283.1">
    <property type="nucleotide sequence ID" value="NZ_JABBFX010000001.1"/>
</dbReference>
<name>A0A848H3W1_9BURK</name>
<reference evidence="6 7" key="1">
    <citation type="submission" date="2020-04" db="EMBL/GenBank/DDBJ databases">
        <title>Ramlibacter sp. G-1-2-2 isolated from soil.</title>
        <authorList>
            <person name="Dahal R.H."/>
        </authorList>
    </citation>
    <scope>NUCLEOTIDE SEQUENCE [LARGE SCALE GENOMIC DNA]</scope>
    <source>
        <strain evidence="6 7">G-1-2-2</strain>
    </source>
</reference>
<proteinExistence type="inferred from homology"/>
<protein>
    <submittedName>
        <fullName evidence="6">LysR family transcriptional regulator</fullName>
    </submittedName>
</protein>
<dbReference type="PRINTS" id="PR00039">
    <property type="entry name" value="HTHLYSR"/>
</dbReference>
<dbReference type="Pfam" id="PF03466">
    <property type="entry name" value="LysR_substrate"/>
    <property type="match status" value="1"/>
</dbReference>
<keyword evidence="3" id="KW-0238">DNA-binding</keyword>
<dbReference type="GO" id="GO:0003677">
    <property type="term" value="F:DNA binding"/>
    <property type="evidence" value="ECO:0007669"/>
    <property type="project" value="UniProtKB-KW"/>
</dbReference>
<comment type="similarity">
    <text evidence="1">Belongs to the LysR transcriptional regulatory family.</text>
</comment>
<dbReference type="PROSITE" id="PS50931">
    <property type="entry name" value="HTH_LYSR"/>
    <property type="match status" value="1"/>
</dbReference>
<dbReference type="Proteomes" id="UP000541185">
    <property type="component" value="Unassembled WGS sequence"/>
</dbReference>
<dbReference type="EMBL" id="JABBFX010000001">
    <property type="protein sequence ID" value="NML45197.1"/>
    <property type="molecule type" value="Genomic_DNA"/>
</dbReference>
<dbReference type="InterPro" id="IPR000847">
    <property type="entry name" value="LysR_HTH_N"/>
</dbReference>
<evidence type="ECO:0000313" key="6">
    <source>
        <dbReference type="EMBL" id="NML45197.1"/>
    </source>
</evidence>
<dbReference type="Gene3D" id="3.40.190.10">
    <property type="entry name" value="Periplasmic binding protein-like II"/>
    <property type="match status" value="2"/>
</dbReference>
<evidence type="ECO:0000259" key="5">
    <source>
        <dbReference type="PROSITE" id="PS50931"/>
    </source>
</evidence>
<dbReference type="PANTHER" id="PTHR30346">
    <property type="entry name" value="TRANSCRIPTIONAL DUAL REGULATOR HCAR-RELATED"/>
    <property type="match status" value="1"/>
</dbReference>
<keyword evidence="4" id="KW-0804">Transcription</keyword>
<evidence type="ECO:0000313" key="7">
    <source>
        <dbReference type="Proteomes" id="UP000541185"/>
    </source>
</evidence>
<dbReference type="InterPro" id="IPR036388">
    <property type="entry name" value="WH-like_DNA-bd_sf"/>
</dbReference>
<accession>A0A848H3W1</accession>
<gene>
    <name evidence="6" type="ORF">HHL11_15695</name>
</gene>
<feature type="domain" description="HTH lysR-type" evidence="5">
    <location>
        <begin position="6"/>
        <end position="63"/>
    </location>
</feature>
<comment type="caution">
    <text evidence="6">The sequence shown here is derived from an EMBL/GenBank/DDBJ whole genome shotgun (WGS) entry which is preliminary data.</text>
</comment>
<dbReference type="FunFam" id="1.10.10.10:FF:000001">
    <property type="entry name" value="LysR family transcriptional regulator"/>
    <property type="match status" value="1"/>
</dbReference>
<dbReference type="GO" id="GO:0032993">
    <property type="term" value="C:protein-DNA complex"/>
    <property type="evidence" value="ECO:0007669"/>
    <property type="project" value="TreeGrafter"/>
</dbReference>
<dbReference type="AlphaFoldDB" id="A0A848H3W1"/>
<sequence length="319" mass="34681">MSEPLVELRLWRQFLAVAEELHFGRAARRLHMTQPPLTQAIAQLERLLAVRLFERSKRSVELTPAGAALLAPARELLARAQALPAQARAAAAGETGRLRLAFVSTVGFSQLPQWLRRWRAQQPQVQMELIESTGDLQLEALARGDIDAGFMLHSPGFAPAGLHHLAVAREPLVLALPEAHPLAGAPRLALATVLQEPLVIFPRRIVPSLHDAILGMYHAAGREPRIAQEAIQMQTIVNLVSAGLGLAWVPESVREFQRSGVVYRQLGGKQAASVPGCETTLVWGEVSPVLERFVAFVAKEVSPAGAAFANPAYKKLSYG</sequence>
<dbReference type="PANTHER" id="PTHR30346:SF28">
    <property type="entry name" value="HTH-TYPE TRANSCRIPTIONAL REGULATOR CYNR"/>
    <property type="match status" value="1"/>
</dbReference>
<dbReference type="SUPFAM" id="SSF46785">
    <property type="entry name" value="Winged helix' DNA-binding domain"/>
    <property type="match status" value="1"/>
</dbReference>
<evidence type="ECO:0000256" key="1">
    <source>
        <dbReference type="ARBA" id="ARBA00009437"/>
    </source>
</evidence>
<dbReference type="SUPFAM" id="SSF53850">
    <property type="entry name" value="Periplasmic binding protein-like II"/>
    <property type="match status" value="1"/>
</dbReference>
<dbReference type="InterPro" id="IPR036390">
    <property type="entry name" value="WH_DNA-bd_sf"/>
</dbReference>
<keyword evidence="7" id="KW-1185">Reference proteome</keyword>
<evidence type="ECO:0000256" key="4">
    <source>
        <dbReference type="ARBA" id="ARBA00023163"/>
    </source>
</evidence>
<keyword evidence="2" id="KW-0805">Transcription regulation</keyword>
<dbReference type="InterPro" id="IPR005119">
    <property type="entry name" value="LysR_subst-bd"/>
</dbReference>
<organism evidence="6 7">
    <name type="scientific">Ramlibacter agri</name>
    <dbReference type="NCBI Taxonomy" id="2728837"/>
    <lineage>
        <taxon>Bacteria</taxon>
        <taxon>Pseudomonadati</taxon>
        <taxon>Pseudomonadota</taxon>
        <taxon>Betaproteobacteria</taxon>
        <taxon>Burkholderiales</taxon>
        <taxon>Comamonadaceae</taxon>
        <taxon>Ramlibacter</taxon>
    </lineage>
</organism>
<evidence type="ECO:0000256" key="3">
    <source>
        <dbReference type="ARBA" id="ARBA00023125"/>
    </source>
</evidence>
<dbReference type="Gene3D" id="1.10.10.10">
    <property type="entry name" value="Winged helix-like DNA-binding domain superfamily/Winged helix DNA-binding domain"/>
    <property type="match status" value="1"/>
</dbReference>
<evidence type="ECO:0000256" key="2">
    <source>
        <dbReference type="ARBA" id="ARBA00023015"/>
    </source>
</evidence>
<dbReference type="Pfam" id="PF00126">
    <property type="entry name" value="HTH_1"/>
    <property type="match status" value="1"/>
</dbReference>
<dbReference type="GO" id="GO:0003700">
    <property type="term" value="F:DNA-binding transcription factor activity"/>
    <property type="evidence" value="ECO:0007669"/>
    <property type="project" value="InterPro"/>
</dbReference>